<evidence type="ECO:0000313" key="2">
    <source>
        <dbReference type="Proteomes" id="UP000887575"/>
    </source>
</evidence>
<dbReference type="AlphaFoldDB" id="A0AAF3FMT3"/>
<dbReference type="Pfam" id="PF04326">
    <property type="entry name" value="SLFN_AlbA_2"/>
    <property type="match status" value="1"/>
</dbReference>
<organism evidence="2 3">
    <name type="scientific">Mesorhabditis belari</name>
    <dbReference type="NCBI Taxonomy" id="2138241"/>
    <lineage>
        <taxon>Eukaryota</taxon>
        <taxon>Metazoa</taxon>
        <taxon>Ecdysozoa</taxon>
        <taxon>Nematoda</taxon>
        <taxon>Chromadorea</taxon>
        <taxon>Rhabditida</taxon>
        <taxon>Rhabditina</taxon>
        <taxon>Rhabditomorpha</taxon>
        <taxon>Rhabditoidea</taxon>
        <taxon>Rhabditidae</taxon>
        <taxon>Mesorhabditinae</taxon>
        <taxon>Mesorhabditis</taxon>
    </lineage>
</organism>
<protein>
    <recommendedName>
        <fullName evidence="1">Schlafen AlbA-2 domain-containing protein</fullName>
    </recommendedName>
</protein>
<dbReference type="InterPro" id="IPR029684">
    <property type="entry name" value="Schlafen"/>
</dbReference>
<keyword evidence="2" id="KW-1185">Reference proteome</keyword>
<accession>A0AAF3FMT3</accession>
<dbReference type="Proteomes" id="UP000887575">
    <property type="component" value="Unassembled WGS sequence"/>
</dbReference>
<evidence type="ECO:0000313" key="3">
    <source>
        <dbReference type="WBParaSite" id="MBELARI_LOCUS8482"/>
    </source>
</evidence>
<reference evidence="3" key="1">
    <citation type="submission" date="2024-02" db="UniProtKB">
        <authorList>
            <consortium name="WormBaseParasite"/>
        </authorList>
    </citation>
    <scope>IDENTIFICATION</scope>
</reference>
<feature type="domain" description="Schlafen AlbA-2" evidence="1">
    <location>
        <begin position="21"/>
        <end position="90"/>
    </location>
</feature>
<dbReference type="PANTHER" id="PTHR12155:SF41">
    <property type="entry name" value="SCHLAFEN ALBA-2 DOMAIN-CONTAINING PROTEIN"/>
    <property type="match status" value="1"/>
</dbReference>
<name>A0AAF3FMT3_9BILA</name>
<dbReference type="WBParaSite" id="MBELARI_LOCUS8482">
    <property type="protein sequence ID" value="MBELARI_LOCUS8482"/>
    <property type="gene ID" value="MBELARI_LOCUS8482"/>
</dbReference>
<sequence length="229" mass="25825">MHTSVSIEEISKYSEMVHKGKVVRTLQPISKTICAFLNTKGGKIYLGVSNDGVIKGVRMNDFLLEHFVYSLDDTLSRFKPRPPSDAIKIEIYPLLDASEEINTFTGDQERINDADGWMKSDSKTIELEKPKFSFKETKAIHTLRGERCTPCLQSIRIGEKPAVIVINVEKSSGPIYSNEEGLAYQRTWAGNRMMSIDKLRQCFQAALGEKGFDAIDKAFADEPVIFHEK</sequence>
<dbReference type="Gene3D" id="3.30.950.30">
    <property type="entry name" value="Schlafen, AAA domain"/>
    <property type="match status" value="1"/>
</dbReference>
<evidence type="ECO:0000259" key="1">
    <source>
        <dbReference type="Pfam" id="PF04326"/>
    </source>
</evidence>
<proteinExistence type="predicted"/>
<dbReference type="PANTHER" id="PTHR12155">
    <property type="entry name" value="SCHLAFEN"/>
    <property type="match status" value="1"/>
</dbReference>
<dbReference type="InterPro" id="IPR038461">
    <property type="entry name" value="Schlafen_AlbA_2_dom_sf"/>
</dbReference>
<dbReference type="InterPro" id="IPR007421">
    <property type="entry name" value="Schlafen_AlbA_2_dom"/>
</dbReference>